<reference evidence="3" key="2">
    <citation type="submission" date="2016-01" db="EMBL/GenBank/DDBJ databases">
        <authorList>
            <person name="Poehlein A."/>
            <person name="Schlien K."/>
            <person name="Gottschalk G."/>
            <person name="Buckel W."/>
            <person name="Daniel R."/>
        </authorList>
    </citation>
    <scope>NUCLEOTIDE SEQUENCE [LARGE SCALE GENOMIC DNA]</scope>
    <source>
        <strain evidence="3">X2</strain>
    </source>
</reference>
<dbReference type="KEGG" id="cpro:CPRO_08650"/>
<dbReference type="Proteomes" id="UP000184204">
    <property type="component" value="Unassembled WGS sequence"/>
</dbReference>
<dbReference type="Proteomes" id="UP000068026">
    <property type="component" value="Chromosome"/>
</dbReference>
<reference evidence="4" key="3">
    <citation type="submission" date="2016-11" db="EMBL/GenBank/DDBJ databases">
        <authorList>
            <person name="Jaros S."/>
            <person name="Januszkiewicz K."/>
            <person name="Wedrychowicz H."/>
        </authorList>
    </citation>
    <scope>NUCLEOTIDE SEQUENCE [LARGE SCALE GENOMIC DNA]</scope>
    <source>
        <strain evidence="4">DSM 1682</strain>
    </source>
</reference>
<evidence type="ECO:0000313" key="1">
    <source>
        <dbReference type="EMBL" id="AMJ40465.1"/>
    </source>
</evidence>
<reference evidence="2" key="4">
    <citation type="submission" date="2016-11" db="EMBL/GenBank/DDBJ databases">
        <authorList>
            <person name="Varghese N."/>
            <person name="Submissions S."/>
        </authorList>
    </citation>
    <scope>NUCLEOTIDE SEQUENCE</scope>
    <source>
        <strain evidence="2">DSM 1682</strain>
    </source>
</reference>
<reference evidence="1 3" key="1">
    <citation type="journal article" date="2016" name="Genome Announc.">
        <title>Complete Genome Sequence of the Amino Acid-Fermenting Clostridium propionicum X2 (DSM 1682).</title>
        <authorList>
            <person name="Poehlein A."/>
            <person name="Schlien K."/>
            <person name="Chowdhury N.P."/>
            <person name="Gottschalk G."/>
            <person name="Buckel W."/>
            <person name="Daniel R."/>
        </authorList>
    </citation>
    <scope>NUCLEOTIDE SEQUENCE [LARGE SCALE GENOMIC DNA]</scope>
    <source>
        <strain evidence="1 3">X2</strain>
    </source>
</reference>
<dbReference type="RefSeq" id="WP_066048166.1">
    <property type="nucleotide sequence ID" value="NZ_CP014223.1"/>
</dbReference>
<evidence type="ECO:0000313" key="4">
    <source>
        <dbReference type="Proteomes" id="UP000184204"/>
    </source>
</evidence>
<evidence type="ECO:0000313" key="3">
    <source>
        <dbReference type="Proteomes" id="UP000068026"/>
    </source>
</evidence>
<organism evidence="2 4">
    <name type="scientific">Anaerotignum propionicum DSM 1682</name>
    <dbReference type="NCBI Taxonomy" id="991789"/>
    <lineage>
        <taxon>Bacteria</taxon>
        <taxon>Bacillati</taxon>
        <taxon>Bacillota</taxon>
        <taxon>Clostridia</taxon>
        <taxon>Lachnospirales</taxon>
        <taxon>Anaerotignaceae</taxon>
        <taxon>Anaerotignum</taxon>
    </lineage>
</organism>
<gene>
    <name evidence="1" type="ORF">CPRO_08650</name>
    <name evidence="2" type="ORF">SAMN02745151_00618</name>
</gene>
<proteinExistence type="predicted"/>
<dbReference type="AlphaFoldDB" id="A0A110A6Z4"/>
<evidence type="ECO:0000313" key="2">
    <source>
        <dbReference type="EMBL" id="SHE41372.1"/>
    </source>
</evidence>
<sequence length="239" mass="25329">MASGDKFYLADKETLDEVKGKIGSTADTGGSSTAGSVFGKINYLVSQVSSYLASIYSWVNTLTGKIGNSNDSEGTATTGTVMGKLNYLVTHGSNNLTDVYKYVLGIGNTNDSQGNTTSGSVMGKLNYLISQVSTYLSSIYSSISTVNSKLNSLMNGIFIKSIQRGVSYSANVSIANVNPAKCIVLLNGIYSSSSTEMASPGYRVSFVSEVTGTYLISITSTSLNVNGNGYFSWQVIEFY</sequence>
<protein>
    <submittedName>
        <fullName evidence="2">Uncharacterized protein</fullName>
    </submittedName>
</protein>
<dbReference type="OrthoDB" id="10017086at2"/>
<name>A0A110A6Z4_ANAPI</name>
<dbReference type="EMBL" id="FQUA01000002">
    <property type="protein sequence ID" value="SHE41372.1"/>
    <property type="molecule type" value="Genomic_DNA"/>
</dbReference>
<accession>A0A110A6Z4</accession>
<dbReference type="EMBL" id="CP014223">
    <property type="protein sequence ID" value="AMJ40465.1"/>
    <property type="molecule type" value="Genomic_DNA"/>
</dbReference>
<keyword evidence="3" id="KW-1185">Reference proteome</keyword>